<reference evidence="1 2" key="1">
    <citation type="journal article" date="2024" name="G3 (Bethesda)">
        <title>Genome assembly of Hibiscus sabdariffa L. provides insights into metabolisms of medicinal natural products.</title>
        <authorList>
            <person name="Kim T."/>
        </authorList>
    </citation>
    <scope>NUCLEOTIDE SEQUENCE [LARGE SCALE GENOMIC DNA]</scope>
    <source>
        <strain evidence="1">TK-2024</strain>
        <tissue evidence="1">Old leaves</tissue>
    </source>
</reference>
<name>A0ABR2RWX0_9ROSI</name>
<comment type="caution">
    <text evidence="1">The sequence shown here is derived from an EMBL/GenBank/DDBJ whole genome shotgun (WGS) entry which is preliminary data.</text>
</comment>
<keyword evidence="2" id="KW-1185">Reference proteome</keyword>
<evidence type="ECO:0000313" key="2">
    <source>
        <dbReference type="Proteomes" id="UP001396334"/>
    </source>
</evidence>
<accession>A0ABR2RWX0</accession>
<organism evidence="1 2">
    <name type="scientific">Hibiscus sabdariffa</name>
    <name type="common">roselle</name>
    <dbReference type="NCBI Taxonomy" id="183260"/>
    <lineage>
        <taxon>Eukaryota</taxon>
        <taxon>Viridiplantae</taxon>
        <taxon>Streptophyta</taxon>
        <taxon>Embryophyta</taxon>
        <taxon>Tracheophyta</taxon>
        <taxon>Spermatophyta</taxon>
        <taxon>Magnoliopsida</taxon>
        <taxon>eudicotyledons</taxon>
        <taxon>Gunneridae</taxon>
        <taxon>Pentapetalae</taxon>
        <taxon>rosids</taxon>
        <taxon>malvids</taxon>
        <taxon>Malvales</taxon>
        <taxon>Malvaceae</taxon>
        <taxon>Malvoideae</taxon>
        <taxon>Hibiscus</taxon>
    </lineage>
</organism>
<proteinExistence type="predicted"/>
<sequence>MSENSSLVAGSNEELLFGSKLVPGSAVSDWTSKSLVFNSFEYSDAFLRLESSGRVIQEDGTVMAVSGTKKRRMKLGLANVQKLRNNKDLMEL</sequence>
<dbReference type="EMBL" id="JBBPBN010000020">
    <property type="protein sequence ID" value="KAK9017486.1"/>
    <property type="molecule type" value="Genomic_DNA"/>
</dbReference>
<gene>
    <name evidence="1" type="ORF">V6N11_079965</name>
</gene>
<evidence type="ECO:0000313" key="1">
    <source>
        <dbReference type="EMBL" id="KAK9017486.1"/>
    </source>
</evidence>
<dbReference type="Proteomes" id="UP001396334">
    <property type="component" value="Unassembled WGS sequence"/>
</dbReference>
<protein>
    <submittedName>
        <fullName evidence="1">Uncharacterized protein</fullName>
    </submittedName>
</protein>